<gene>
    <name evidence="1" type="ORF">BELL_0536g00090</name>
</gene>
<keyword evidence="2" id="KW-1185">Reference proteome</keyword>
<reference evidence="1 2" key="1">
    <citation type="submission" date="2017-12" db="EMBL/GenBank/DDBJ databases">
        <title>Comparative genomics of Botrytis spp.</title>
        <authorList>
            <person name="Valero-Jimenez C.A."/>
            <person name="Tapia P."/>
            <person name="Veloso J."/>
            <person name="Silva-Moreno E."/>
            <person name="Staats M."/>
            <person name="Valdes J.H."/>
            <person name="Van Kan J.A.L."/>
        </authorList>
    </citation>
    <scope>NUCLEOTIDE SEQUENCE [LARGE SCALE GENOMIC DNA]</scope>
    <source>
        <strain evidence="1 2">Be9601</strain>
    </source>
</reference>
<evidence type="ECO:0000313" key="1">
    <source>
        <dbReference type="EMBL" id="TGO71743.1"/>
    </source>
</evidence>
<proteinExistence type="predicted"/>
<dbReference type="AlphaFoldDB" id="A0A4Z1JR55"/>
<dbReference type="EMBL" id="PQXM01000534">
    <property type="protein sequence ID" value="TGO71743.1"/>
    <property type="molecule type" value="Genomic_DNA"/>
</dbReference>
<protein>
    <submittedName>
        <fullName evidence="1">Uncharacterized protein</fullName>
    </submittedName>
</protein>
<name>A0A4Z1JR55_9HELO</name>
<sequence length="100" mass="11199">MPFTDMNLCYMNPINIRDPAKDACLYSSPASVPPEDFVVRLLEIPQAAISHPSHHRPLLPDFCCIEMLGAYNVALMNCHDNCLAGAQKRTKHKMTRSKEG</sequence>
<accession>A0A4Z1JR55</accession>
<organism evidence="1 2">
    <name type="scientific">Botrytis elliptica</name>
    <dbReference type="NCBI Taxonomy" id="278938"/>
    <lineage>
        <taxon>Eukaryota</taxon>
        <taxon>Fungi</taxon>
        <taxon>Dikarya</taxon>
        <taxon>Ascomycota</taxon>
        <taxon>Pezizomycotina</taxon>
        <taxon>Leotiomycetes</taxon>
        <taxon>Helotiales</taxon>
        <taxon>Sclerotiniaceae</taxon>
        <taxon>Botrytis</taxon>
    </lineage>
</organism>
<evidence type="ECO:0000313" key="2">
    <source>
        <dbReference type="Proteomes" id="UP000297229"/>
    </source>
</evidence>
<comment type="caution">
    <text evidence="1">The sequence shown here is derived from an EMBL/GenBank/DDBJ whole genome shotgun (WGS) entry which is preliminary data.</text>
</comment>
<dbReference type="Proteomes" id="UP000297229">
    <property type="component" value="Unassembled WGS sequence"/>
</dbReference>